<sequence>MNGQGPGEPRTSDLVLGIVATAMLAAFCLLMASNLVSGALEVVG</sequence>
<dbReference type="AlphaFoldDB" id="A0A088B2Y4"/>
<name>A0A088B2Y4_9HYPH</name>
<protein>
    <submittedName>
        <fullName evidence="2">Protein of unassigned function</fullName>
    </submittedName>
</protein>
<keyword evidence="1" id="KW-0472">Membrane</keyword>
<organism evidence="2">
    <name type="scientific">Methylobacterium oryzae CBMB20</name>
    <dbReference type="NCBI Taxonomy" id="693986"/>
    <lineage>
        <taxon>Bacteria</taxon>
        <taxon>Pseudomonadati</taxon>
        <taxon>Pseudomonadota</taxon>
        <taxon>Alphaproteobacteria</taxon>
        <taxon>Hyphomicrobiales</taxon>
        <taxon>Methylobacteriaceae</taxon>
        <taxon>Methylobacterium</taxon>
    </lineage>
</organism>
<keyword evidence="1" id="KW-0812">Transmembrane</keyword>
<evidence type="ECO:0000256" key="1">
    <source>
        <dbReference type="SAM" id="Phobius"/>
    </source>
</evidence>
<accession>A0A088B2Y4</accession>
<feature type="transmembrane region" description="Helical" evidence="1">
    <location>
        <begin position="14"/>
        <end position="36"/>
    </location>
</feature>
<keyword evidence="2" id="KW-0614">Plasmid</keyword>
<geneLocation type="plasmid" evidence="2">
    <name>pMOC1</name>
</geneLocation>
<gene>
    <name evidence="2" type="ORF">MOC_1p0129</name>
</gene>
<keyword evidence="1" id="KW-1133">Transmembrane helix</keyword>
<dbReference type="EMBL" id="JX627580">
    <property type="protein sequence ID" value="AGO88367.1"/>
    <property type="molecule type" value="Genomic_DNA"/>
</dbReference>
<evidence type="ECO:0000313" key="2">
    <source>
        <dbReference type="EMBL" id="AGO88367.1"/>
    </source>
</evidence>
<proteinExistence type="predicted"/>
<reference evidence="2" key="1">
    <citation type="journal article" date="2014" name="PLoS ONE">
        <title>Genome Information of Methylobacterium oryzae, a Plant-Probiotic Methylotroph in the Phyllosphere.</title>
        <authorList>
            <person name="Kwak M.J."/>
            <person name="Jeong H."/>
            <person name="Madhaiyan M."/>
            <person name="Lee Y."/>
            <person name="Sa T.M."/>
            <person name="Oh T.K."/>
            <person name="Kim J.F."/>
        </authorList>
    </citation>
    <scope>NUCLEOTIDE SEQUENCE</scope>
    <source>
        <strain evidence="2">CBMB20</strain>
        <plasmid evidence="2">pMOC1</plasmid>
    </source>
</reference>